<dbReference type="FunFam" id="3.40.50.300:FF:000695">
    <property type="entry name" value="Flagellar biosynthesis regulator FlhF"/>
    <property type="match status" value="1"/>
</dbReference>
<evidence type="ECO:0000256" key="6">
    <source>
        <dbReference type="ARBA" id="ARBA00022741"/>
    </source>
</evidence>
<feature type="region of interest" description="Disordered" evidence="15">
    <location>
        <begin position="56"/>
        <end position="95"/>
    </location>
</feature>
<feature type="domain" description="SRP54-type proteins GTP-binding" evidence="17">
    <location>
        <begin position="277"/>
        <end position="468"/>
    </location>
</feature>
<protein>
    <recommendedName>
        <fullName evidence="3 13">Flagellar biosynthesis protein FlhF</fullName>
    </recommendedName>
</protein>
<evidence type="ECO:0000256" key="3">
    <source>
        <dbReference type="ARBA" id="ARBA00014919"/>
    </source>
</evidence>
<dbReference type="CDD" id="cd17873">
    <property type="entry name" value="FlhF"/>
    <property type="match status" value="1"/>
</dbReference>
<proteinExistence type="inferred from homology"/>
<dbReference type="RefSeq" id="WP_116187159.1">
    <property type="nucleotide sequence ID" value="NZ_QTTN01000001.1"/>
</dbReference>
<dbReference type="EMBL" id="QTTN01000001">
    <property type="protein sequence ID" value="REE94434.1"/>
    <property type="molecule type" value="Genomic_DNA"/>
</dbReference>
<dbReference type="InterPro" id="IPR000897">
    <property type="entry name" value="SRP54_GTPase_dom"/>
</dbReference>
<organism evidence="18 19">
    <name type="scientific">Paenibacillus taihuensis</name>
    <dbReference type="NCBI Taxonomy" id="1156355"/>
    <lineage>
        <taxon>Bacteria</taxon>
        <taxon>Bacillati</taxon>
        <taxon>Bacillota</taxon>
        <taxon>Bacilli</taxon>
        <taxon>Bacillales</taxon>
        <taxon>Paenibacillaceae</taxon>
        <taxon>Paenibacillus</taxon>
    </lineage>
</organism>
<dbReference type="InterPro" id="IPR027417">
    <property type="entry name" value="P-loop_NTPase"/>
</dbReference>
<comment type="caution">
    <text evidence="18">The sequence shown here is derived from an EMBL/GenBank/DDBJ whole genome shotgun (WGS) entry which is preliminary data.</text>
</comment>
<evidence type="ECO:0000256" key="1">
    <source>
        <dbReference type="ARBA" id="ARBA00004413"/>
    </source>
</evidence>
<evidence type="ECO:0000256" key="14">
    <source>
        <dbReference type="SAM" id="Coils"/>
    </source>
</evidence>
<keyword evidence="9" id="KW-0342">GTP-binding</keyword>
<evidence type="ECO:0000256" key="13">
    <source>
        <dbReference type="NCBIfam" id="TIGR03499"/>
    </source>
</evidence>
<gene>
    <name evidence="18" type="ORF">A8990_101228</name>
</gene>
<dbReference type="GO" id="GO:0015031">
    <property type="term" value="P:protein transport"/>
    <property type="evidence" value="ECO:0007669"/>
    <property type="project" value="UniProtKB-KW"/>
</dbReference>
<keyword evidence="8" id="KW-0653">Protein transport</keyword>
<evidence type="ECO:0000313" key="18">
    <source>
        <dbReference type="EMBL" id="REE94434.1"/>
    </source>
</evidence>
<dbReference type="InterPro" id="IPR047040">
    <property type="entry name" value="FlhF__GTPase_dom"/>
</dbReference>
<dbReference type="PANTHER" id="PTHR43134:SF3">
    <property type="entry name" value="FLAGELLAR BIOSYNTHESIS PROTEIN FLHF"/>
    <property type="match status" value="1"/>
</dbReference>
<comment type="subcellular location">
    <subcellularLocation>
        <location evidence="1">Cell membrane</location>
        <topology evidence="1">Peripheral membrane protein</topology>
        <orientation evidence="1">Cytoplasmic side</orientation>
    </subcellularLocation>
</comment>
<feature type="coiled-coil region" evidence="14">
    <location>
        <begin position="222"/>
        <end position="249"/>
    </location>
</feature>
<keyword evidence="6" id="KW-0547">Nucleotide-binding</keyword>
<dbReference type="GO" id="GO:0003924">
    <property type="term" value="F:GTPase activity"/>
    <property type="evidence" value="ECO:0007669"/>
    <property type="project" value="UniProtKB-UniRule"/>
</dbReference>
<feature type="domain" description="AAA+ ATPase" evidence="16">
    <location>
        <begin position="276"/>
        <end position="423"/>
    </location>
</feature>
<dbReference type="GO" id="GO:0006614">
    <property type="term" value="P:SRP-dependent cotranslational protein targeting to membrane"/>
    <property type="evidence" value="ECO:0007669"/>
    <property type="project" value="UniProtKB-UniRule"/>
</dbReference>
<evidence type="ECO:0000256" key="7">
    <source>
        <dbReference type="ARBA" id="ARBA00022795"/>
    </source>
</evidence>
<comment type="similarity">
    <text evidence="2">Belongs to the GTP-binding SRP family.</text>
</comment>
<dbReference type="SUPFAM" id="SSF52540">
    <property type="entry name" value="P-loop containing nucleoside triphosphate hydrolases"/>
    <property type="match status" value="1"/>
</dbReference>
<keyword evidence="4" id="KW-0813">Transport</keyword>
<keyword evidence="7" id="KW-1005">Bacterial flagellum biogenesis</keyword>
<evidence type="ECO:0000256" key="4">
    <source>
        <dbReference type="ARBA" id="ARBA00022448"/>
    </source>
</evidence>
<keyword evidence="18" id="KW-0966">Cell projection</keyword>
<evidence type="ECO:0000256" key="10">
    <source>
        <dbReference type="ARBA" id="ARBA00023136"/>
    </source>
</evidence>
<dbReference type="GO" id="GO:0044781">
    <property type="term" value="P:bacterial-type flagellum organization"/>
    <property type="evidence" value="ECO:0007669"/>
    <property type="project" value="UniProtKB-UniRule"/>
</dbReference>
<dbReference type="Gene3D" id="3.40.50.300">
    <property type="entry name" value="P-loop containing nucleotide triphosphate hydrolases"/>
    <property type="match status" value="1"/>
</dbReference>
<reference evidence="18 19" key="1">
    <citation type="submission" date="2018-08" db="EMBL/GenBank/DDBJ databases">
        <title>Genomic Encyclopedia of Type Strains, Phase III (KMG-III): the genomes of soil and plant-associated and newly described type strains.</title>
        <authorList>
            <person name="Whitman W."/>
        </authorList>
    </citation>
    <scope>NUCLEOTIDE SEQUENCE [LARGE SCALE GENOMIC DNA]</scope>
    <source>
        <strain evidence="18 19">CGMCC 1.10966</strain>
    </source>
</reference>
<evidence type="ECO:0000256" key="8">
    <source>
        <dbReference type="ARBA" id="ARBA00022927"/>
    </source>
</evidence>
<keyword evidence="5" id="KW-1003">Cell membrane</keyword>
<feature type="compositionally biased region" description="Pro residues" evidence="15">
    <location>
        <begin position="83"/>
        <end position="92"/>
    </location>
</feature>
<keyword evidence="10" id="KW-0472">Membrane</keyword>
<evidence type="ECO:0000256" key="9">
    <source>
        <dbReference type="ARBA" id="ARBA00023134"/>
    </source>
</evidence>
<evidence type="ECO:0000256" key="12">
    <source>
        <dbReference type="ARBA" id="ARBA00025337"/>
    </source>
</evidence>
<keyword evidence="11" id="KW-1006">Bacterial flagellum protein export</keyword>
<keyword evidence="18" id="KW-0969">Cilium</keyword>
<dbReference type="OrthoDB" id="9778554at2"/>
<dbReference type="GO" id="GO:0005886">
    <property type="term" value="C:plasma membrane"/>
    <property type="evidence" value="ECO:0007669"/>
    <property type="project" value="UniProtKB-SubCell"/>
</dbReference>
<evidence type="ECO:0000256" key="15">
    <source>
        <dbReference type="SAM" id="MobiDB-lite"/>
    </source>
</evidence>
<dbReference type="GO" id="GO:0005525">
    <property type="term" value="F:GTP binding"/>
    <property type="evidence" value="ECO:0007669"/>
    <property type="project" value="UniProtKB-UniRule"/>
</dbReference>
<dbReference type="InterPro" id="IPR003593">
    <property type="entry name" value="AAA+_ATPase"/>
</dbReference>
<evidence type="ECO:0000256" key="11">
    <source>
        <dbReference type="ARBA" id="ARBA00023225"/>
    </source>
</evidence>
<dbReference type="GO" id="GO:0005047">
    <property type="term" value="F:signal recognition particle binding"/>
    <property type="evidence" value="ECO:0007669"/>
    <property type="project" value="TreeGrafter"/>
</dbReference>
<dbReference type="AlphaFoldDB" id="A0A3D9SPE5"/>
<dbReference type="Proteomes" id="UP000256304">
    <property type="component" value="Unassembled WGS sequence"/>
</dbReference>
<evidence type="ECO:0000313" key="19">
    <source>
        <dbReference type="Proteomes" id="UP000256304"/>
    </source>
</evidence>
<keyword evidence="18" id="KW-0282">Flagellum</keyword>
<name>A0A3D9SPE5_9BACL</name>
<accession>A0A3D9SPE5</accession>
<sequence length="473" mass="50731">MKVKRYVVNALPEALPMIRSELGVDAVILNTKEIRVGGFLGMFGKKKTEVIAAVESGNNGGGGGGSNMKPSARTHTTAVARPSAPPAPPAAPIKPAAPAASAAASIFQEVLSQAAELAQARAAANTATPLHEQPEQSKISPAAAYAARTAAPSEALAAAAPAVSTVAAQESRKQMLTDNELLAEIRDMKQWIVRMSRQQQQEARPAAIQALQERLEDQEVDQQWINQLIEQIEAEIEQAKQSGQEVADDAAAVWASASRILLGWLRQFEANQISRDTQVIHFVGPTGVGKTTSIAKLAAEQTLKAGRKVGFITSDTYRIAAVDQLRTYATILNVPLEVVFSPAEVTRAFKQLEGRELIFMDTAGRNFRNELYVSEVNSLLQSGSHSMTYLVLSLTGKFSDISTVAGNFAKYGIDHVLFTKQDETHACGAILNLALEHGLKPTYIAYGQTVPDDIAPFQAASYVEQLLGASNDK</sequence>
<keyword evidence="19" id="KW-1185">Reference proteome</keyword>
<evidence type="ECO:0000259" key="16">
    <source>
        <dbReference type="SMART" id="SM00382"/>
    </source>
</evidence>
<comment type="function">
    <text evidence="12">Necessary for flagellar biosynthesis. May be involved in translocation of the flagellum.</text>
</comment>
<evidence type="ECO:0000256" key="2">
    <source>
        <dbReference type="ARBA" id="ARBA00008531"/>
    </source>
</evidence>
<dbReference type="Gene3D" id="1.20.120.1380">
    <property type="entry name" value="Flagellar FlhF biosynthesis protein, N domain"/>
    <property type="match status" value="1"/>
</dbReference>
<dbReference type="NCBIfam" id="TIGR03499">
    <property type="entry name" value="FlhF"/>
    <property type="match status" value="1"/>
</dbReference>
<dbReference type="Pfam" id="PF00448">
    <property type="entry name" value="SRP54"/>
    <property type="match status" value="1"/>
</dbReference>
<dbReference type="SMART" id="SM00962">
    <property type="entry name" value="SRP54"/>
    <property type="match status" value="1"/>
</dbReference>
<keyword evidence="14" id="KW-0175">Coiled coil</keyword>
<evidence type="ECO:0000259" key="17">
    <source>
        <dbReference type="SMART" id="SM00962"/>
    </source>
</evidence>
<dbReference type="PANTHER" id="PTHR43134">
    <property type="entry name" value="SIGNAL RECOGNITION PARTICLE RECEPTOR SUBUNIT ALPHA"/>
    <property type="match status" value="1"/>
</dbReference>
<dbReference type="SMART" id="SM00382">
    <property type="entry name" value="AAA"/>
    <property type="match status" value="1"/>
</dbReference>
<evidence type="ECO:0000256" key="5">
    <source>
        <dbReference type="ARBA" id="ARBA00022475"/>
    </source>
</evidence>
<dbReference type="InterPro" id="IPR020006">
    <property type="entry name" value="FlhF"/>
</dbReference>